<organism evidence="6 7">
    <name type="scientific">Cryptosporidium xiaoi</name>
    <dbReference type="NCBI Taxonomy" id="659607"/>
    <lineage>
        <taxon>Eukaryota</taxon>
        <taxon>Sar</taxon>
        <taxon>Alveolata</taxon>
        <taxon>Apicomplexa</taxon>
        <taxon>Conoidasida</taxon>
        <taxon>Coccidia</taxon>
        <taxon>Eucoccidiorida</taxon>
        <taxon>Eimeriorina</taxon>
        <taxon>Cryptosporidiidae</taxon>
        <taxon>Cryptosporidium</taxon>
    </lineage>
</organism>
<dbReference type="InterPro" id="IPR029000">
    <property type="entry name" value="Cyclophilin-like_dom_sf"/>
</dbReference>
<gene>
    <name evidence="6" type="ORF">RS030_101663</name>
</gene>
<dbReference type="PRINTS" id="PR00153">
    <property type="entry name" value="CSAPPISMRASE"/>
</dbReference>
<proteinExistence type="inferred from homology"/>
<dbReference type="GO" id="GO:0003755">
    <property type="term" value="F:peptidyl-prolyl cis-trans isomerase activity"/>
    <property type="evidence" value="ECO:0007669"/>
    <property type="project" value="UniProtKB-UniRule"/>
</dbReference>
<dbReference type="GO" id="GO:0005737">
    <property type="term" value="C:cytoplasm"/>
    <property type="evidence" value="ECO:0007669"/>
    <property type="project" value="TreeGrafter"/>
</dbReference>
<evidence type="ECO:0000256" key="4">
    <source>
        <dbReference type="RuleBase" id="RU363019"/>
    </source>
</evidence>
<evidence type="ECO:0000256" key="2">
    <source>
        <dbReference type="ARBA" id="ARBA00023110"/>
    </source>
</evidence>
<name>A0AAV9Y2X7_9CRYT</name>
<dbReference type="AlphaFoldDB" id="A0AAV9Y2X7"/>
<comment type="catalytic activity">
    <reaction evidence="1 4">
        <text>[protein]-peptidylproline (omega=180) = [protein]-peptidylproline (omega=0)</text>
        <dbReference type="Rhea" id="RHEA:16237"/>
        <dbReference type="Rhea" id="RHEA-COMP:10747"/>
        <dbReference type="Rhea" id="RHEA-COMP:10748"/>
        <dbReference type="ChEBI" id="CHEBI:83833"/>
        <dbReference type="ChEBI" id="CHEBI:83834"/>
        <dbReference type="EC" id="5.2.1.8"/>
    </reaction>
</comment>
<evidence type="ECO:0000256" key="1">
    <source>
        <dbReference type="ARBA" id="ARBA00000971"/>
    </source>
</evidence>
<dbReference type="Pfam" id="PF00160">
    <property type="entry name" value="Pro_isomerase"/>
    <property type="match status" value="1"/>
</dbReference>
<comment type="function">
    <text evidence="4">PPIases accelerate the folding of proteins. It catalyzes the cis-trans isomerization of proline imidic peptide bonds in oligopeptides.</text>
</comment>
<comment type="caution">
    <text evidence="6">The sequence shown here is derived from an EMBL/GenBank/DDBJ whole genome shotgun (WGS) entry which is preliminary data.</text>
</comment>
<feature type="domain" description="PPIase cyclophilin-type" evidence="5">
    <location>
        <begin position="22"/>
        <end position="189"/>
    </location>
</feature>
<evidence type="ECO:0000313" key="6">
    <source>
        <dbReference type="EMBL" id="KAK6591209.1"/>
    </source>
</evidence>
<evidence type="ECO:0000259" key="5">
    <source>
        <dbReference type="PROSITE" id="PS50072"/>
    </source>
</evidence>
<dbReference type="InterPro" id="IPR002130">
    <property type="entry name" value="Cyclophilin-type_PPIase_dom"/>
</dbReference>
<dbReference type="PROSITE" id="PS50072">
    <property type="entry name" value="CSA_PPIASE_2"/>
    <property type="match status" value="1"/>
</dbReference>
<keyword evidence="7" id="KW-1185">Reference proteome</keyword>
<reference evidence="6 7" key="1">
    <citation type="submission" date="2023-10" db="EMBL/GenBank/DDBJ databases">
        <title>Comparative genomics analysis reveals potential genetic determinants of host preference in Cryptosporidium xiaoi.</title>
        <authorList>
            <person name="Xiao L."/>
            <person name="Li J."/>
        </authorList>
    </citation>
    <scope>NUCLEOTIDE SEQUENCE [LARGE SCALE GENOMIC DNA]</scope>
    <source>
        <strain evidence="6 7">52996</strain>
    </source>
</reference>
<dbReference type="SUPFAM" id="SSF50891">
    <property type="entry name" value="Cyclophilin-like"/>
    <property type="match status" value="1"/>
</dbReference>
<dbReference type="PANTHER" id="PTHR11071:SF561">
    <property type="entry name" value="PEPTIDYL-PROLYL CIS-TRANS ISOMERASE D-RELATED"/>
    <property type="match status" value="1"/>
</dbReference>
<dbReference type="EC" id="5.2.1.8" evidence="4"/>
<dbReference type="InterPro" id="IPR024936">
    <property type="entry name" value="Cyclophilin-type_PPIase"/>
</dbReference>
<sequence length="190" mass="21219">MQIKDPELRPQRNKDNPVVFLDLCLSDEGNKIGRLVIELFSDVVPKTAENFRQFCTGEYKKNLKSIGYKNATIHRVIKDFVVQGGDFVNNDGTGSISIYGTTYFNDENFILKHTKSGLLSMANNGSPNTNGCQFLITCNSCPWLDEKNVVFGQLLGHDSFVTLKKIENATVLPPNSEPKIPIVIYQCGQL</sequence>
<dbReference type="FunFam" id="2.40.100.10:FF:000025">
    <property type="entry name" value="Peptidyl-prolyl cis-trans isomerase CYP19-2"/>
    <property type="match status" value="1"/>
</dbReference>
<protein>
    <recommendedName>
        <fullName evidence="4">Peptidyl-prolyl cis-trans isomerase</fullName>
        <shortName evidence="4">PPIase</shortName>
        <ecNumber evidence="4">5.2.1.8</ecNumber>
    </recommendedName>
</protein>
<dbReference type="PANTHER" id="PTHR11071">
    <property type="entry name" value="PEPTIDYL-PROLYL CIS-TRANS ISOMERASE"/>
    <property type="match status" value="1"/>
</dbReference>
<keyword evidence="2 4" id="KW-0697">Rotamase</keyword>
<dbReference type="Proteomes" id="UP001311799">
    <property type="component" value="Unassembled WGS sequence"/>
</dbReference>
<comment type="similarity">
    <text evidence="4">Belongs to the cyclophilin-type PPIase family.</text>
</comment>
<accession>A0AAV9Y2X7</accession>
<evidence type="ECO:0000256" key="3">
    <source>
        <dbReference type="ARBA" id="ARBA00023235"/>
    </source>
</evidence>
<keyword evidence="3 4" id="KW-0413">Isomerase</keyword>
<dbReference type="GO" id="GO:0006457">
    <property type="term" value="P:protein folding"/>
    <property type="evidence" value="ECO:0007669"/>
    <property type="project" value="TreeGrafter"/>
</dbReference>
<dbReference type="Gene3D" id="2.40.100.10">
    <property type="entry name" value="Cyclophilin-like"/>
    <property type="match status" value="1"/>
</dbReference>
<dbReference type="EMBL" id="JAWDEY010000001">
    <property type="protein sequence ID" value="KAK6591209.1"/>
    <property type="molecule type" value="Genomic_DNA"/>
</dbReference>
<dbReference type="GO" id="GO:0016018">
    <property type="term" value="F:cyclosporin A binding"/>
    <property type="evidence" value="ECO:0007669"/>
    <property type="project" value="TreeGrafter"/>
</dbReference>
<dbReference type="PIRSF" id="PIRSF001467">
    <property type="entry name" value="Peptidylpro_ismrse"/>
    <property type="match status" value="1"/>
</dbReference>
<evidence type="ECO:0000313" key="7">
    <source>
        <dbReference type="Proteomes" id="UP001311799"/>
    </source>
</evidence>